<feature type="region of interest" description="Disordered" evidence="1">
    <location>
        <begin position="1"/>
        <end position="35"/>
    </location>
</feature>
<evidence type="ECO:0000313" key="3">
    <source>
        <dbReference type="EMBL" id="MBE0465500.1"/>
    </source>
</evidence>
<proteinExistence type="predicted"/>
<dbReference type="Gene3D" id="2.60.40.10">
    <property type="entry name" value="Immunoglobulins"/>
    <property type="match status" value="1"/>
</dbReference>
<dbReference type="EMBL" id="RRZB01000109">
    <property type="protein sequence ID" value="MBE0465500.1"/>
    <property type="molecule type" value="Genomic_DNA"/>
</dbReference>
<dbReference type="Proteomes" id="UP001645038">
    <property type="component" value="Unassembled WGS sequence"/>
</dbReference>
<dbReference type="PROSITE" id="PS50819">
    <property type="entry name" value="INTEIN_ENDONUCLEASE"/>
    <property type="match status" value="1"/>
</dbReference>
<comment type="caution">
    <text evidence="3">The sequence shown here is derived from an EMBL/GenBank/DDBJ whole genome shotgun (WGS) entry which is preliminary data.</text>
</comment>
<protein>
    <recommendedName>
        <fullName evidence="2">DOD-type homing endonuclease domain-containing protein</fullName>
    </recommendedName>
</protein>
<feature type="non-terminal residue" evidence="3">
    <location>
        <position position="1"/>
    </location>
</feature>
<keyword evidence="4" id="KW-1185">Reference proteome</keyword>
<gene>
    <name evidence="3" type="ORF">EI547_18955</name>
</gene>
<sequence length="957" mass="95614">DADADADADADGDADADADGDADGDADADADADGDVTAPIAPALALANDTGADDNDGITSDGTVNVGNLEPDATWEYSLDGGDTWVEGVGESFELPDGTYADGDVIARQTDAAGNTSDLGSLGAVIIDSAAPDAPVIDTVTDVIGDNGEPTGTAVVGTAEPDSTVEVRDADGEVVGSGLTDENGDYTLTTDTPLVEGDAYDVVAIDAAGNESDPSLLIGNAIAPATPSLTLDNDTGADDNDGITSDGTVNVGNLEPDATWEYSLDGGDTWIEGVGESFELPDGDYAAGDVIARQTDAAGNTSGNGSLGAVIIDSAAPEAPTLVLDNDTGADDSDGITSDGTVNVGNLEPDATWEYSLDGGDTWIEGVGESFELPDGDYAAGDVIARQTDAAGNTSGNGSLGAVIIDSAAPEAPTLVLDNDTGADDSDGITSDGTVNVGNLEPDATWEYSLDGGDTWIEGVGESFELPDGTYADGDVIARQTDAAGNTSDLGSLGAVIIDSDLDGGDGLLDPSQVLLGALLPGLEGLLNLDEGVLSDLVIDTDALTSSLNDALGPLLGFEFDPDDPNGLDEFDNLFAGATDSLGNVLGPLIGEALTQDVLDALDLQVDFITDGVITLLQDGLLGGLLVGLGLGTTLENLLGESGQLDSLLETILGDGSLIGGTLAEQGLIGGLLAENGTIGNLLVENGLVGLLLADDGLVGGLLADGSDLNNLLSALLNDQGILDGLLSGLFGSEGGVLGGLLKNGAMEGLLDEAGLLTALVGSQGVLGGVIDELETSLTDLTESLGLNLGQLLDDELFPDLLNEGGGVDQLLGSLVGAEGVLTQLLGTEGAGGQLADKLLGAEGPLGSLLESLVGEGGLLTNLIGDLSLNDSQVNDLLEGLLGEEGLLANLLGTDGPLGGVLEDTDLLNGLLDEEGLLAGLVNSLLGNGGLLEGLIGEDEPPRLFRRPVCLSQAASP</sequence>
<evidence type="ECO:0000256" key="1">
    <source>
        <dbReference type="SAM" id="MobiDB-lite"/>
    </source>
</evidence>
<dbReference type="InterPro" id="IPR004042">
    <property type="entry name" value="Intein_endonuc_central"/>
</dbReference>
<name>A0ABR9G3T2_9GAMM</name>
<dbReference type="Pfam" id="PF17936">
    <property type="entry name" value="Big_6"/>
    <property type="match status" value="1"/>
</dbReference>
<dbReference type="RefSeq" id="WP_192539914.1">
    <property type="nucleotide sequence ID" value="NZ_RRZB01000109.1"/>
</dbReference>
<evidence type="ECO:0000259" key="2">
    <source>
        <dbReference type="PROSITE" id="PS50819"/>
    </source>
</evidence>
<dbReference type="InterPro" id="IPR041498">
    <property type="entry name" value="Big_6"/>
</dbReference>
<evidence type="ECO:0000313" key="4">
    <source>
        <dbReference type="Proteomes" id="UP001645038"/>
    </source>
</evidence>
<feature type="non-terminal residue" evidence="3">
    <location>
        <position position="957"/>
    </location>
</feature>
<dbReference type="InterPro" id="IPR013783">
    <property type="entry name" value="Ig-like_fold"/>
</dbReference>
<accession>A0ABR9G3T2</accession>
<organism evidence="3 4">
    <name type="scientific">Halomonas colorata</name>
    <dbReference type="NCBI Taxonomy" id="2742615"/>
    <lineage>
        <taxon>Bacteria</taxon>
        <taxon>Pseudomonadati</taxon>
        <taxon>Pseudomonadota</taxon>
        <taxon>Gammaproteobacteria</taxon>
        <taxon>Oceanospirillales</taxon>
        <taxon>Halomonadaceae</taxon>
        <taxon>Halomonas</taxon>
    </lineage>
</organism>
<feature type="compositionally biased region" description="Acidic residues" evidence="1">
    <location>
        <begin position="1"/>
        <end position="34"/>
    </location>
</feature>
<reference evidence="3 4" key="1">
    <citation type="submission" date="2020-07" db="EMBL/GenBank/DDBJ databases">
        <title>Halophilic bacteria isolated from french cheeses.</title>
        <authorList>
            <person name="Kothe C.I."/>
            <person name="Farah-Kraiem B."/>
            <person name="Renault P."/>
            <person name="Dridi B."/>
        </authorList>
    </citation>
    <scope>NUCLEOTIDE SEQUENCE [LARGE SCALE GENOMIC DNA]</scope>
    <source>
        <strain evidence="3 4">FME20</strain>
    </source>
</reference>
<feature type="domain" description="DOD-type homing endonuclease" evidence="2">
    <location>
        <begin position="698"/>
        <end position="763"/>
    </location>
</feature>